<dbReference type="EMBL" id="JABWUV010000020">
    <property type="protein sequence ID" value="KAF6282456.1"/>
    <property type="molecule type" value="Genomic_DNA"/>
</dbReference>
<dbReference type="AlphaFoldDB" id="A0A7J7S1Y3"/>
<evidence type="ECO:0000313" key="2">
    <source>
        <dbReference type="EMBL" id="KAF6282456.1"/>
    </source>
</evidence>
<organism evidence="2 3">
    <name type="scientific">Myotis myotis</name>
    <name type="common">Greater mouse-eared bat</name>
    <name type="synonym">Vespertilio myotis</name>
    <dbReference type="NCBI Taxonomy" id="51298"/>
    <lineage>
        <taxon>Eukaryota</taxon>
        <taxon>Metazoa</taxon>
        <taxon>Chordata</taxon>
        <taxon>Craniata</taxon>
        <taxon>Vertebrata</taxon>
        <taxon>Euteleostomi</taxon>
        <taxon>Mammalia</taxon>
        <taxon>Eutheria</taxon>
        <taxon>Laurasiatheria</taxon>
        <taxon>Chiroptera</taxon>
        <taxon>Yangochiroptera</taxon>
        <taxon>Vespertilionidae</taxon>
        <taxon>Myotis</taxon>
    </lineage>
</organism>
<proteinExistence type="predicted"/>
<feature type="region of interest" description="Disordered" evidence="1">
    <location>
        <begin position="1"/>
        <end position="73"/>
    </location>
</feature>
<feature type="region of interest" description="Disordered" evidence="1">
    <location>
        <begin position="85"/>
        <end position="139"/>
    </location>
</feature>
<reference evidence="2 3" key="1">
    <citation type="journal article" date="2020" name="Nature">
        <title>Six reference-quality genomes reveal evolution of bat adaptations.</title>
        <authorList>
            <person name="Jebb D."/>
            <person name="Huang Z."/>
            <person name="Pippel M."/>
            <person name="Hughes G.M."/>
            <person name="Lavrichenko K."/>
            <person name="Devanna P."/>
            <person name="Winkler S."/>
            <person name="Jermiin L.S."/>
            <person name="Skirmuntt E.C."/>
            <person name="Katzourakis A."/>
            <person name="Burkitt-Gray L."/>
            <person name="Ray D.A."/>
            <person name="Sullivan K.A.M."/>
            <person name="Roscito J.G."/>
            <person name="Kirilenko B.M."/>
            <person name="Davalos L.M."/>
            <person name="Corthals A.P."/>
            <person name="Power M.L."/>
            <person name="Jones G."/>
            <person name="Ransome R.D."/>
            <person name="Dechmann D.K.N."/>
            <person name="Locatelli A.G."/>
            <person name="Puechmaille S.J."/>
            <person name="Fedrigo O."/>
            <person name="Jarvis E.D."/>
            <person name="Hiller M."/>
            <person name="Vernes S.C."/>
            <person name="Myers E.W."/>
            <person name="Teeling E.C."/>
        </authorList>
    </citation>
    <scope>NUCLEOTIDE SEQUENCE [LARGE SCALE GENOMIC DNA]</scope>
    <source>
        <strain evidence="2">MMyoMyo1</strain>
        <tissue evidence="2">Flight muscle</tissue>
    </source>
</reference>
<dbReference type="Proteomes" id="UP000527355">
    <property type="component" value="Unassembled WGS sequence"/>
</dbReference>
<evidence type="ECO:0000313" key="3">
    <source>
        <dbReference type="Proteomes" id="UP000527355"/>
    </source>
</evidence>
<keyword evidence="3" id="KW-1185">Reference proteome</keyword>
<gene>
    <name evidence="2" type="ORF">mMyoMyo1_010093</name>
</gene>
<sequence length="139" mass="14613">MANLKKSGKYEDTTQQPHPLQAAPCDNQAPGRDTAVFAKTQGSQGCGDQSQTSNPQSSSPALTPARQIHLPPVSRLSPIQWASPLRRSSQAALNRGAHLGRSSAPKPQAENGRVPHSCTLQPPPPASAEPVGPWTVTAL</sequence>
<feature type="compositionally biased region" description="Low complexity" evidence="1">
    <location>
        <begin position="49"/>
        <end position="60"/>
    </location>
</feature>
<comment type="caution">
    <text evidence="2">The sequence shown here is derived from an EMBL/GenBank/DDBJ whole genome shotgun (WGS) entry which is preliminary data.</text>
</comment>
<name>A0A7J7S1Y3_MYOMY</name>
<protein>
    <submittedName>
        <fullName evidence="2">Uncharacterized protein</fullName>
    </submittedName>
</protein>
<accession>A0A7J7S1Y3</accession>
<evidence type="ECO:0000256" key="1">
    <source>
        <dbReference type="SAM" id="MobiDB-lite"/>
    </source>
</evidence>